<dbReference type="Proteomes" id="UP000515913">
    <property type="component" value="Chromosome"/>
</dbReference>
<dbReference type="KEGG" id="fho:H9Q81_04615"/>
<dbReference type="RefSeq" id="WP_101473845.1">
    <property type="nucleotide sequence ID" value="NZ_CP060637.1"/>
</dbReference>
<dbReference type="EMBL" id="CP060637">
    <property type="protein sequence ID" value="QNM16105.1"/>
    <property type="molecule type" value="Genomic_DNA"/>
</dbReference>
<sequence length="74" mass="8503">MKLFDFKDQFTDHFFDVELSTGKILRKVVVKFPSDNADDFILLAEDDLAHIVAVRHIVKITPHINGEVPLFSFT</sequence>
<dbReference type="AlphaFoldDB" id="A0A7G9GZ73"/>
<evidence type="ECO:0000313" key="1">
    <source>
        <dbReference type="EMBL" id="QNM16105.1"/>
    </source>
</evidence>
<gene>
    <name evidence="1" type="ORF">H9Q81_04615</name>
</gene>
<evidence type="ECO:0000313" key="2">
    <source>
        <dbReference type="Proteomes" id="UP000515913"/>
    </source>
</evidence>
<proteinExistence type="predicted"/>
<protein>
    <submittedName>
        <fullName evidence="1">Uncharacterized protein</fullName>
    </submittedName>
</protein>
<keyword evidence="2" id="KW-1185">Reference proteome</keyword>
<reference evidence="1 2" key="1">
    <citation type="submission" date="2020-08" db="EMBL/GenBank/DDBJ databases">
        <authorList>
            <person name="Liu C."/>
            <person name="Sun Q."/>
        </authorList>
    </citation>
    <scope>NUCLEOTIDE SEQUENCE [LARGE SCALE GENOMIC DNA]</scope>
    <source>
        <strain evidence="1 2">NSJ-57</strain>
    </source>
</reference>
<organism evidence="1 2">
    <name type="scientific">Fusobacterium hominis</name>
    <dbReference type="NCBI Taxonomy" id="2764326"/>
    <lineage>
        <taxon>Bacteria</taxon>
        <taxon>Fusobacteriati</taxon>
        <taxon>Fusobacteriota</taxon>
        <taxon>Fusobacteriia</taxon>
        <taxon>Fusobacteriales</taxon>
        <taxon>Fusobacteriaceae</taxon>
        <taxon>Fusobacterium</taxon>
    </lineage>
</organism>
<accession>A0A7G9GZ73</accession>
<name>A0A7G9GZ73_9FUSO</name>